<reference evidence="4 5" key="1">
    <citation type="submission" date="2019-11" db="EMBL/GenBank/DDBJ databases">
        <title>Venturia inaequalis Genome Resource.</title>
        <authorList>
            <person name="Lichtner F.J."/>
        </authorList>
    </citation>
    <scope>NUCLEOTIDE SEQUENCE [LARGE SCALE GENOMIC DNA]</scope>
    <source>
        <strain evidence="4">Bline_iso_100314</strain>
    </source>
</reference>
<comment type="caution">
    <text evidence="4">The sequence shown here is derived from an EMBL/GenBank/DDBJ whole genome shotgun (WGS) entry which is preliminary data.</text>
</comment>
<dbReference type="PANTHER" id="PTHR32332">
    <property type="entry name" value="2-NITROPROPANE DIOXYGENASE"/>
    <property type="match status" value="1"/>
</dbReference>
<dbReference type="Pfam" id="PF03060">
    <property type="entry name" value="NMO"/>
    <property type="match status" value="1"/>
</dbReference>
<gene>
    <name evidence="4" type="ORF">BLS_002419</name>
</gene>
<evidence type="ECO:0000256" key="1">
    <source>
        <dbReference type="ARBA" id="ARBA00022630"/>
    </source>
</evidence>
<dbReference type="CDD" id="cd04730">
    <property type="entry name" value="NPD_like"/>
    <property type="match status" value="1"/>
</dbReference>
<organism evidence="4 5">
    <name type="scientific">Venturia inaequalis</name>
    <name type="common">Apple scab fungus</name>
    <dbReference type="NCBI Taxonomy" id="5025"/>
    <lineage>
        <taxon>Eukaryota</taxon>
        <taxon>Fungi</taxon>
        <taxon>Dikarya</taxon>
        <taxon>Ascomycota</taxon>
        <taxon>Pezizomycotina</taxon>
        <taxon>Dothideomycetes</taxon>
        <taxon>Pleosporomycetidae</taxon>
        <taxon>Venturiales</taxon>
        <taxon>Venturiaceae</taxon>
        <taxon>Venturia</taxon>
    </lineage>
</organism>
<dbReference type="SUPFAM" id="SSF51412">
    <property type="entry name" value="Inosine monophosphate dehydrogenase (IMPDH)"/>
    <property type="match status" value="1"/>
</dbReference>
<name>A0A8H3V8E6_VENIN</name>
<evidence type="ECO:0000313" key="4">
    <source>
        <dbReference type="EMBL" id="KAE9984389.1"/>
    </source>
</evidence>
<evidence type="ECO:0000313" key="5">
    <source>
        <dbReference type="Proteomes" id="UP000433883"/>
    </source>
</evidence>
<keyword evidence="1" id="KW-0285">Flavoprotein</keyword>
<protein>
    <recommendedName>
        <fullName evidence="6">Nitronate monooxygenase domain-containing protein</fullName>
    </recommendedName>
</protein>
<dbReference type="InterPro" id="IPR013785">
    <property type="entry name" value="Aldolase_TIM"/>
</dbReference>
<accession>A0A8H3V8E6</accession>
<dbReference type="InterPro" id="IPR004136">
    <property type="entry name" value="NMO"/>
</dbReference>
<evidence type="ECO:0000256" key="3">
    <source>
        <dbReference type="ARBA" id="ARBA00023002"/>
    </source>
</evidence>
<dbReference type="EMBL" id="WNWQ01000017">
    <property type="protein sequence ID" value="KAE9984389.1"/>
    <property type="molecule type" value="Genomic_DNA"/>
</dbReference>
<dbReference type="AlphaFoldDB" id="A0A8H3V8E6"/>
<evidence type="ECO:0000256" key="2">
    <source>
        <dbReference type="ARBA" id="ARBA00022643"/>
    </source>
</evidence>
<evidence type="ECO:0008006" key="6">
    <source>
        <dbReference type="Google" id="ProtNLM"/>
    </source>
</evidence>
<dbReference type="Proteomes" id="UP000433883">
    <property type="component" value="Unassembled WGS sequence"/>
</dbReference>
<proteinExistence type="predicted"/>
<keyword evidence="2" id="KW-0288">FMN</keyword>
<dbReference type="PANTHER" id="PTHR32332:SF34">
    <property type="entry name" value="2-NITROPROPANE DIOXYGENASE FAMILY, PUTATIVE-RELATED"/>
    <property type="match status" value="1"/>
</dbReference>
<dbReference type="GO" id="GO:0018580">
    <property type="term" value="F:nitronate monooxygenase activity"/>
    <property type="evidence" value="ECO:0007669"/>
    <property type="project" value="InterPro"/>
</dbReference>
<keyword evidence="3" id="KW-0560">Oxidoreductase</keyword>
<dbReference type="Gene3D" id="3.20.20.70">
    <property type="entry name" value="Aldolase class I"/>
    <property type="match status" value="1"/>
</dbReference>
<sequence length="419" mass="44542">MLTEPRRGDGSEQKAFDGRSWLLLEKSLGRAEGQVIDHPYPPALLGSMLLNLHLPSLILTSTMQRKAIARLKTALPWTSAPLIIGAPMRVLSGPSLAVEVSKAGGLGFIGPGTKPEDLGPALLQATKLVQEDSGAALSKCKSDLLPIGIGVQTWAGDLEQSTRILNGQRRKPAVIWLFAPRHGQKELDEWALRLRDVSKGSQIWIQVASVADAITAAPRSDVLVIQGTDAGGHSLKKGAGIITLLPEVSDALNNLGHGDIPLIAAGGIADSRGVAAALTLGASGVAMGTRLLASNEATINPAYQRHVIEAQDGGQNTIRTQFYNHLRGTMDWPEPFDARGIINQSWCDFESGMPFEQAKVLHDEAIELGKAWGSNGRTATYAGTGVGLVNEVKGAGDIIKQVREGCENIMKSSIEAMRT</sequence>